<dbReference type="AlphaFoldDB" id="A0A841RBP3"/>
<gene>
    <name evidence="2" type="ORF">HNR50_002454</name>
</gene>
<dbReference type="InterPro" id="IPR025540">
    <property type="entry name" value="FlK"/>
</dbReference>
<dbReference type="Proteomes" id="UP000587760">
    <property type="component" value="Unassembled WGS sequence"/>
</dbReference>
<sequence length="140" mass="15445">MAQFHNIKVGDRYLRQYKLTSKDTPANYGDGNLRDLFSTGSLSTMMLHAATQVIDQNLPDGVVSIGSMLQINHEEPTLIGMMVTVEATVKQIENNKILVAIKAYDEVGSISHGLNERKVIDLQSLMSLAEKRAEIVGRSV</sequence>
<dbReference type="InterPro" id="IPR029069">
    <property type="entry name" value="HotDog_dom_sf"/>
</dbReference>
<dbReference type="InterPro" id="IPR054485">
    <property type="entry name" value="FlK-like_dom"/>
</dbReference>
<proteinExistence type="predicted"/>
<name>A0A841RBP3_9SPIO</name>
<evidence type="ECO:0000259" key="1">
    <source>
        <dbReference type="Pfam" id="PF22636"/>
    </source>
</evidence>
<keyword evidence="2" id="KW-0378">Hydrolase</keyword>
<dbReference type="Pfam" id="PF22636">
    <property type="entry name" value="FlK"/>
    <property type="match status" value="1"/>
</dbReference>
<evidence type="ECO:0000313" key="3">
    <source>
        <dbReference type="Proteomes" id="UP000587760"/>
    </source>
</evidence>
<dbReference type="EMBL" id="JACHGJ010000004">
    <property type="protein sequence ID" value="MBB6480781.1"/>
    <property type="molecule type" value="Genomic_DNA"/>
</dbReference>
<organism evidence="2 3">
    <name type="scientific">Spirochaeta isovalerica</name>
    <dbReference type="NCBI Taxonomy" id="150"/>
    <lineage>
        <taxon>Bacteria</taxon>
        <taxon>Pseudomonadati</taxon>
        <taxon>Spirochaetota</taxon>
        <taxon>Spirochaetia</taxon>
        <taxon>Spirochaetales</taxon>
        <taxon>Spirochaetaceae</taxon>
        <taxon>Spirochaeta</taxon>
    </lineage>
</organism>
<accession>A0A841RBP3</accession>
<dbReference type="RefSeq" id="WP_184747041.1">
    <property type="nucleotide sequence ID" value="NZ_JACHGJ010000004.1"/>
</dbReference>
<dbReference type="GO" id="GO:0016787">
    <property type="term" value="F:hydrolase activity"/>
    <property type="evidence" value="ECO:0007669"/>
    <property type="project" value="UniProtKB-KW"/>
</dbReference>
<dbReference type="PANTHER" id="PTHR36934">
    <property type="entry name" value="BLR0278 PROTEIN"/>
    <property type="match status" value="1"/>
</dbReference>
<dbReference type="Gene3D" id="3.10.129.10">
    <property type="entry name" value="Hotdog Thioesterase"/>
    <property type="match status" value="1"/>
</dbReference>
<comment type="caution">
    <text evidence="2">The sequence shown here is derived from an EMBL/GenBank/DDBJ whole genome shotgun (WGS) entry which is preliminary data.</text>
</comment>
<dbReference type="CDD" id="cd03440">
    <property type="entry name" value="hot_dog"/>
    <property type="match status" value="1"/>
</dbReference>
<dbReference type="SUPFAM" id="SSF54637">
    <property type="entry name" value="Thioesterase/thiol ester dehydrase-isomerase"/>
    <property type="match status" value="1"/>
</dbReference>
<dbReference type="EC" id="3.1.2.29" evidence="2"/>
<reference evidence="2 3" key="1">
    <citation type="submission" date="2020-08" db="EMBL/GenBank/DDBJ databases">
        <title>Genomic Encyclopedia of Type Strains, Phase IV (KMG-IV): sequencing the most valuable type-strain genomes for metagenomic binning, comparative biology and taxonomic classification.</title>
        <authorList>
            <person name="Goeker M."/>
        </authorList>
    </citation>
    <scope>NUCLEOTIDE SEQUENCE [LARGE SCALE GENOMIC DNA]</scope>
    <source>
        <strain evidence="2 3">DSM 2461</strain>
    </source>
</reference>
<dbReference type="PANTHER" id="PTHR36934:SF1">
    <property type="entry name" value="THIOESTERASE DOMAIN-CONTAINING PROTEIN"/>
    <property type="match status" value="1"/>
</dbReference>
<evidence type="ECO:0000313" key="2">
    <source>
        <dbReference type="EMBL" id="MBB6480781.1"/>
    </source>
</evidence>
<protein>
    <submittedName>
        <fullName evidence="2">Fluoroacetyl-CoA thioesterase</fullName>
        <ecNumber evidence="2">3.1.2.29</ecNumber>
    </submittedName>
</protein>
<keyword evidence="3" id="KW-1185">Reference proteome</keyword>
<feature type="domain" description="Fluoroacetyl-CoA-specific thioesterase-like" evidence="1">
    <location>
        <begin position="20"/>
        <end position="121"/>
    </location>
</feature>